<dbReference type="InterPro" id="IPR011990">
    <property type="entry name" value="TPR-like_helical_dom_sf"/>
</dbReference>
<keyword evidence="3" id="KW-1185">Reference proteome</keyword>
<dbReference type="AlphaFoldDB" id="A0A4Z0PB57"/>
<dbReference type="OrthoDB" id="6402335at2"/>
<sequence length="227" mass="25950">MKHYLLSCCLLAASTAAFAQTPTRADSLLARAQQISKQKNYPEAIKAYQLVAQEPTATPRYKAVSYYNIACYYGLQNDAPHALANLEQAIKAGYVDAKYIAEDSDLNLLHSHKQWPRLLAKARKLEDKELIKRPQDVKLVTTDIDHFWQAYAAAQHDTAQARAIFRREYFDKGSQGLKDYYNLKIKNDAAFTKRILQRPKYYQSIQATTLSIAKQKPQIVAAFKRFQ</sequence>
<feature type="chain" id="PRO_5021201186" description="Tetratricopeptide repeat protein" evidence="1">
    <location>
        <begin position="20"/>
        <end position="227"/>
    </location>
</feature>
<organism evidence="2 3">
    <name type="scientific">Hymenobacter fodinae</name>
    <dbReference type="NCBI Taxonomy" id="2510796"/>
    <lineage>
        <taxon>Bacteria</taxon>
        <taxon>Pseudomonadati</taxon>
        <taxon>Bacteroidota</taxon>
        <taxon>Cytophagia</taxon>
        <taxon>Cytophagales</taxon>
        <taxon>Hymenobacteraceae</taxon>
        <taxon>Hymenobacter</taxon>
    </lineage>
</organism>
<dbReference type="SUPFAM" id="SSF48452">
    <property type="entry name" value="TPR-like"/>
    <property type="match status" value="1"/>
</dbReference>
<dbReference type="Proteomes" id="UP000298337">
    <property type="component" value="Unassembled WGS sequence"/>
</dbReference>
<evidence type="ECO:0000313" key="3">
    <source>
        <dbReference type="Proteomes" id="UP000298337"/>
    </source>
</evidence>
<dbReference type="Gene3D" id="1.25.40.10">
    <property type="entry name" value="Tetratricopeptide repeat domain"/>
    <property type="match status" value="1"/>
</dbReference>
<dbReference type="NCBIfam" id="NF047558">
    <property type="entry name" value="TPR_END_plus"/>
    <property type="match status" value="1"/>
</dbReference>
<comment type="caution">
    <text evidence="2">The sequence shown here is derived from an EMBL/GenBank/DDBJ whole genome shotgun (WGS) entry which is preliminary data.</text>
</comment>
<evidence type="ECO:0008006" key="4">
    <source>
        <dbReference type="Google" id="ProtNLM"/>
    </source>
</evidence>
<accession>A0A4Z0PB57</accession>
<name>A0A4Z0PB57_9BACT</name>
<evidence type="ECO:0000313" key="2">
    <source>
        <dbReference type="EMBL" id="TGE09814.1"/>
    </source>
</evidence>
<keyword evidence="1" id="KW-0732">Signal</keyword>
<feature type="signal peptide" evidence="1">
    <location>
        <begin position="1"/>
        <end position="19"/>
    </location>
</feature>
<protein>
    <recommendedName>
        <fullName evidence="4">Tetratricopeptide repeat protein</fullName>
    </recommendedName>
</protein>
<evidence type="ECO:0000256" key="1">
    <source>
        <dbReference type="SAM" id="SignalP"/>
    </source>
</evidence>
<gene>
    <name evidence="2" type="ORF">EU556_03005</name>
</gene>
<dbReference type="RefSeq" id="WP_135430892.1">
    <property type="nucleotide sequence ID" value="NZ_SRLA01000001.1"/>
</dbReference>
<proteinExistence type="predicted"/>
<dbReference type="EMBL" id="SRLA01000001">
    <property type="protein sequence ID" value="TGE09814.1"/>
    <property type="molecule type" value="Genomic_DNA"/>
</dbReference>
<reference evidence="2 3" key="1">
    <citation type="submission" date="2019-04" db="EMBL/GenBank/DDBJ databases">
        <authorList>
            <person name="Feng G."/>
            <person name="Zhang J."/>
            <person name="Zhu H."/>
        </authorList>
    </citation>
    <scope>NUCLEOTIDE SEQUENCE [LARGE SCALE GENOMIC DNA]</scope>
    <source>
        <strain evidence="2 3">92R-1</strain>
    </source>
</reference>